<gene>
    <name evidence="3" type="primary">g3565</name>
    <name evidence="3" type="ORF">VP750_LOCUS3042</name>
</gene>
<dbReference type="SUPFAM" id="SSF56601">
    <property type="entry name" value="beta-lactamase/transpeptidase-like"/>
    <property type="match status" value="1"/>
</dbReference>
<comment type="caution">
    <text evidence="3">The sequence shown here is derived from an EMBL/GenBank/DDBJ whole genome shotgun (WGS) entry which is preliminary data.</text>
</comment>
<dbReference type="PANTHER" id="PTHR43283">
    <property type="entry name" value="BETA-LACTAMASE-RELATED"/>
    <property type="match status" value="1"/>
</dbReference>
<proteinExistence type="predicted"/>
<feature type="domain" description="Beta-lactamase-related" evidence="2">
    <location>
        <begin position="281"/>
        <end position="552"/>
    </location>
</feature>
<evidence type="ECO:0000313" key="3">
    <source>
        <dbReference type="EMBL" id="CAL5221383.1"/>
    </source>
</evidence>
<keyword evidence="1" id="KW-0732">Signal</keyword>
<feature type="signal peptide" evidence="1">
    <location>
        <begin position="1"/>
        <end position="24"/>
    </location>
</feature>
<dbReference type="InterPro" id="IPR050789">
    <property type="entry name" value="Diverse_Enzym_Activities"/>
</dbReference>
<dbReference type="PANTHER" id="PTHR43283:SF7">
    <property type="entry name" value="BETA-LACTAMASE-RELATED DOMAIN-CONTAINING PROTEIN"/>
    <property type="match status" value="1"/>
</dbReference>
<organism evidence="3 4">
    <name type="scientific">Coccomyxa viridis</name>
    <dbReference type="NCBI Taxonomy" id="1274662"/>
    <lineage>
        <taxon>Eukaryota</taxon>
        <taxon>Viridiplantae</taxon>
        <taxon>Chlorophyta</taxon>
        <taxon>core chlorophytes</taxon>
        <taxon>Trebouxiophyceae</taxon>
        <taxon>Trebouxiophyceae incertae sedis</taxon>
        <taxon>Coccomyxaceae</taxon>
        <taxon>Coccomyxa</taxon>
    </lineage>
</organism>
<dbReference type="Proteomes" id="UP001497392">
    <property type="component" value="Unassembled WGS sequence"/>
</dbReference>
<name>A0ABP1FT92_9CHLO</name>
<keyword evidence="4" id="KW-1185">Reference proteome</keyword>
<dbReference type="InterPro" id="IPR012338">
    <property type="entry name" value="Beta-lactam/transpept-like"/>
</dbReference>
<evidence type="ECO:0000259" key="2">
    <source>
        <dbReference type="Pfam" id="PF00144"/>
    </source>
</evidence>
<dbReference type="InterPro" id="IPR001466">
    <property type="entry name" value="Beta-lactam-related"/>
</dbReference>
<dbReference type="EMBL" id="CAXHTA020000005">
    <property type="protein sequence ID" value="CAL5221383.1"/>
    <property type="molecule type" value="Genomic_DNA"/>
</dbReference>
<feature type="chain" id="PRO_5047123693" evidence="1">
    <location>
        <begin position="25"/>
        <end position="585"/>
    </location>
</feature>
<sequence>MRDRMARTASMLAFCLLMAPLAMGATAPTSLALTLKANILTQQSATALGKGVSASDPNIHVPGTEAYQKYQAAIATAKVVSSQIANQRDLAAVTVSYAAQTICSGVYVQNLPALVPPSIIQCQVPADCTLQVITNAASVGIPPANLSPGTVLMTLPGNCTCPFPLPTAQNKPESGPYYARADSFSPQNQFTGIATPVLAWNPKYGCQVLEHVTTPIQQDPLYPTFTDDGQAPVVFDWPIATANSSAAFPNVNYSLIQSQMAQFFPNTAPPGVFEGITESHTYAIGVFYKGKLIAEQYAPGITNATKLNSNSIIKSFFINYMAGLRSVDGKMSIDDLIGAPHWGEEVILERGIKFDNLMRTNAGLSPEGGTIPEAGYYSDTIMLLTQPDIPGYAAGLPLAYAPVGAVWDYSNAGFAMSTLAIRNSFGGDNATYWSYPFNKLYKRVGAPDVTLGVDSVGNLLQTATGMFATMYDYAKLGSVFLNGGTFQGERILPKEWIDYSLTPVSNSDSPGGGKYGAGWWLNGYPTVPYFSYNAFGAFGQRVFIVPEKDLMILHFGLATGEYQDGYVWNTEVGTYLFGNITKAIG</sequence>
<evidence type="ECO:0000313" key="4">
    <source>
        <dbReference type="Proteomes" id="UP001497392"/>
    </source>
</evidence>
<dbReference type="Gene3D" id="3.40.710.10">
    <property type="entry name" value="DD-peptidase/beta-lactamase superfamily"/>
    <property type="match status" value="1"/>
</dbReference>
<accession>A0ABP1FT92</accession>
<evidence type="ECO:0000256" key="1">
    <source>
        <dbReference type="SAM" id="SignalP"/>
    </source>
</evidence>
<dbReference type="Pfam" id="PF00144">
    <property type="entry name" value="Beta-lactamase"/>
    <property type="match status" value="1"/>
</dbReference>
<protein>
    <submittedName>
        <fullName evidence="3">G3565 protein</fullName>
    </submittedName>
</protein>
<reference evidence="3 4" key="1">
    <citation type="submission" date="2024-06" db="EMBL/GenBank/DDBJ databases">
        <authorList>
            <person name="Kraege A."/>
            <person name="Thomma B."/>
        </authorList>
    </citation>
    <scope>NUCLEOTIDE SEQUENCE [LARGE SCALE GENOMIC DNA]</scope>
</reference>